<reference evidence="2" key="1">
    <citation type="submission" date="2021-03" db="EMBL/GenBank/DDBJ databases">
        <title>Chromosome level genome of the anhydrobiotic midge Polypedilum vanderplanki.</title>
        <authorList>
            <person name="Yoshida Y."/>
            <person name="Kikawada T."/>
            <person name="Gusev O."/>
        </authorList>
    </citation>
    <scope>NUCLEOTIDE SEQUENCE</scope>
    <source>
        <strain evidence="2">NIAS01</strain>
        <tissue evidence="2">Whole body or cell culture</tissue>
    </source>
</reference>
<organism evidence="2 3">
    <name type="scientific">Polypedilum vanderplanki</name>
    <name type="common">Sleeping chironomid midge</name>
    <dbReference type="NCBI Taxonomy" id="319348"/>
    <lineage>
        <taxon>Eukaryota</taxon>
        <taxon>Metazoa</taxon>
        <taxon>Ecdysozoa</taxon>
        <taxon>Arthropoda</taxon>
        <taxon>Hexapoda</taxon>
        <taxon>Insecta</taxon>
        <taxon>Pterygota</taxon>
        <taxon>Neoptera</taxon>
        <taxon>Endopterygota</taxon>
        <taxon>Diptera</taxon>
        <taxon>Nematocera</taxon>
        <taxon>Chironomoidea</taxon>
        <taxon>Chironomidae</taxon>
        <taxon>Chironominae</taxon>
        <taxon>Polypedilum</taxon>
        <taxon>Polypedilum</taxon>
    </lineage>
</organism>
<protein>
    <submittedName>
        <fullName evidence="2">Uncharacterized protein</fullName>
    </submittedName>
</protein>
<feature type="compositionally biased region" description="Polar residues" evidence="1">
    <location>
        <begin position="22"/>
        <end position="48"/>
    </location>
</feature>
<gene>
    <name evidence="2" type="ORF">PVAND_010715</name>
</gene>
<dbReference type="AlphaFoldDB" id="A0A9J6CHD6"/>
<keyword evidence="3" id="KW-1185">Reference proteome</keyword>
<feature type="compositionally biased region" description="Low complexity" evidence="1">
    <location>
        <begin position="10"/>
        <end position="21"/>
    </location>
</feature>
<evidence type="ECO:0000256" key="1">
    <source>
        <dbReference type="SAM" id="MobiDB-lite"/>
    </source>
</evidence>
<accession>A0A9J6CHD6</accession>
<name>A0A9J6CHD6_POLVA</name>
<evidence type="ECO:0000313" key="3">
    <source>
        <dbReference type="Proteomes" id="UP001107558"/>
    </source>
</evidence>
<dbReference type="OrthoDB" id="10623753at2759"/>
<dbReference type="Proteomes" id="UP001107558">
    <property type="component" value="Chromosome 1"/>
</dbReference>
<sequence>MAIPFYAPNGEESVCSGGSSENAQPVETVSSTSTGPIEMPQNNNNLHSPQVRQINNEAIVQAFFEALCRSSQEQNLTASSLPVNHSIVDHFCFPTPSTSALSTPHNSVRIKRILRRRVFFGERSDYGEGRMDFQWEECTNNQLNVNNQDKPKNKITNFVINALQFVIDKFK</sequence>
<dbReference type="EMBL" id="JADBJN010000001">
    <property type="protein sequence ID" value="KAG5681264.1"/>
    <property type="molecule type" value="Genomic_DNA"/>
</dbReference>
<proteinExistence type="predicted"/>
<feature type="region of interest" description="Disordered" evidence="1">
    <location>
        <begin position="1"/>
        <end position="48"/>
    </location>
</feature>
<comment type="caution">
    <text evidence="2">The sequence shown here is derived from an EMBL/GenBank/DDBJ whole genome shotgun (WGS) entry which is preliminary data.</text>
</comment>
<evidence type="ECO:0000313" key="2">
    <source>
        <dbReference type="EMBL" id="KAG5681264.1"/>
    </source>
</evidence>